<feature type="transmembrane region" description="Helical" evidence="17">
    <location>
        <begin position="155"/>
        <end position="176"/>
    </location>
</feature>
<comment type="function">
    <text evidence="12">The phosphoenolpyruvate-dependent sugar phosphotransferase system (sugar PTS), a major carbohydrate active transport system, catalyzes the phosphorylation of incoming sugar substrates concomitantly with their translocation across the cell membrane. This system is involved in sucrose transport.</text>
</comment>
<feature type="domain" description="PTS EIIB type-1" evidence="19">
    <location>
        <begin position="4"/>
        <end position="86"/>
    </location>
</feature>
<keyword evidence="8" id="KW-0418">Kinase</keyword>
<dbReference type="RefSeq" id="WP_216780273.1">
    <property type="nucleotide sequence ID" value="NZ_JAGXBR010000006.1"/>
</dbReference>
<protein>
    <recommendedName>
        <fullName evidence="14">PTS system sucrose-specific EIIBCA component</fullName>
        <ecNumber evidence="11">2.7.1.211</ecNumber>
    </recommendedName>
    <alternativeName>
        <fullName evidence="15">EIIBCA-Scr</fullName>
    </alternativeName>
</protein>
<name>A0AAW8VZ06_LACPE</name>
<keyword evidence="2" id="KW-0813">Transport</keyword>
<evidence type="ECO:0000256" key="11">
    <source>
        <dbReference type="ARBA" id="ARBA00044053"/>
    </source>
</evidence>
<feature type="transmembrane region" description="Helical" evidence="17">
    <location>
        <begin position="432"/>
        <end position="453"/>
    </location>
</feature>
<evidence type="ECO:0000256" key="9">
    <source>
        <dbReference type="ARBA" id="ARBA00022989"/>
    </source>
</evidence>
<evidence type="ECO:0000256" key="2">
    <source>
        <dbReference type="ARBA" id="ARBA00022448"/>
    </source>
</evidence>
<proteinExistence type="predicted"/>
<dbReference type="CDD" id="cd00212">
    <property type="entry name" value="PTS_IIB_glc"/>
    <property type="match status" value="1"/>
</dbReference>
<evidence type="ECO:0000259" key="19">
    <source>
        <dbReference type="PROSITE" id="PS51098"/>
    </source>
</evidence>
<dbReference type="Pfam" id="PF02378">
    <property type="entry name" value="PTS_EIIC"/>
    <property type="match status" value="1"/>
</dbReference>
<feature type="domain" description="PTS EIIC type-1" evidence="20">
    <location>
        <begin position="113"/>
        <end position="469"/>
    </location>
</feature>
<keyword evidence="4" id="KW-0762">Sugar transport</keyword>
<dbReference type="EMBL" id="JAVLAQ010000001">
    <property type="protein sequence ID" value="MDT6990727.1"/>
    <property type="molecule type" value="Genomic_DNA"/>
</dbReference>
<evidence type="ECO:0000256" key="3">
    <source>
        <dbReference type="ARBA" id="ARBA00022475"/>
    </source>
</evidence>
<dbReference type="InterPro" id="IPR001996">
    <property type="entry name" value="PTS_IIB_1"/>
</dbReference>
<dbReference type="GO" id="GO:0016301">
    <property type="term" value="F:kinase activity"/>
    <property type="evidence" value="ECO:0007669"/>
    <property type="project" value="UniProtKB-KW"/>
</dbReference>
<dbReference type="EC" id="2.7.1.211" evidence="11"/>
<dbReference type="PANTHER" id="PTHR30175">
    <property type="entry name" value="PHOSPHOTRANSFERASE SYSTEM TRANSPORT PROTEIN"/>
    <property type="match status" value="1"/>
</dbReference>
<evidence type="ECO:0000256" key="13">
    <source>
        <dbReference type="ARBA" id="ARBA00048931"/>
    </source>
</evidence>
<dbReference type="GO" id="GO:0015771">
    <property type="term" value="P:trehalose transport"/>
    <property type="evidence" value="ECO:0007669"/>
    <property type="project" value="TreeGrafter"/>
</dbReference>
<evidence type="ECO:0000256" key="7">
    <source>
        <dbReference type="ARBA" id="ARBA00022692"/>
    </source>
</evidence>
<evidence type="ECO:0000256" key="14">
    <source>
        <dbReference type="ARBA" id="ARBA00074554"/>
    </source>
</evidence>
<dbReference type="PROSITE" id="PS51103">
    <property type="entry name" value="PTS_EIIC_TYPE_1"/>
    <property type="match status" value="1"/>
</dbReference>
<dbReference type="InterPro" id="IPR003352">
    <property type="entry name" value="PTS_EIIC"/>
</dbReference>
<dbReference type="PANTHER" id="PTHR30175:SF1">
    <property type="entry name" value="PTS SYSTEM ARBUTIN-, CELLOBIOSE-, AND SALICIN-SPECIFIC EIIBC COMPONENT-RELATED"/>
    <property type="match status" value="1"/>
</dbReference>
<dbReference type="InterPro" id="IPR050558">
    <property type="entry name" value="PTS_Sugar-Specific_Components"/>
</dbReference>
<comment type="subcellular location">
    <subcellularLocation>
        <location evidence="1">Cell membrane</location>
        <topology evidence="1">Multi-pass membrane protein</topology>
    </subcellularLocation>
</comment>
<dbReference type="AlphaFoldDB" id="A0AAW8VZ06"/>
<feature type="transmembrane region" description="Helical" evidence="17">
    <location>
        <begin position="277"/>
        <end position="305"/>
    </location>
</feature>
<evidence type="ECO:0000256" key="1">
    <source>
        <dbReference type="ARBA" id="ARBA00004651"/>
    </source>
</evidence>
<feature type="transmembrane region" description="Helical" evidence="17">
    <location>
        <begin position="249"/>
        <end position="271"/>
    </location>
</feature>
<sequence>MDYQKLAAAIVKNVGGEENIQMVNHCMTRLRFNLKDVSKADKAALEDLNGVLGVVYAGEQYMVILGQHLIPTYEAIVKNYSVTAGATVDENLDDLSQKKEPLTWKNWGSKFIGFISASVTPLIPGLIAGGMLKVVLLLIVTFIDSAYSKTPSYMLLSAIADAPFYFMPIIVAYGAANKLGGTPVYAMVATAALLHGNYTSLVTEGAKNVMLFGVHVSLLSYGSTLLPALLIAVVAYYAEQYLNKIVPGIFRSVLVGMGTIFIAGTLGYLILGPLGNMLGQVIAAVFMFLNSTVGPLAVGLLAAALPWMVMAGMHTALAPFMTQLLSNPGYDAILRPAFILHNMSEGGANLGVAARTKNAQFRSECISLAVGCIVAGVTEPAIYGVNLKYRKPMYGVMAGVFVGGMVASILGAKAYVMGYSNLLALPIFQQTVLAMVIGIVVAIVTSAIVTYVLGIDEQPAEKVTEPVQTTYPDDAIVAVSDGELCDLSQVNDETFASGVLGDGVALRLDNDFICAPANGTLATMFPTGHAFGIVTATGVELLVHIGIDTVNLKGAGFDVLVQQGETVRAGQPIVRVDRSAIQKQGYDLTTMLIVTNANGQTIQLQRQGRVKVGTRLDEETN</sequence>
<evidence type="ECO:0000256" key="8">
    <source>
        <dbReference type="ARBA" id="ARBA00022777"/>
    </source>
</evidence>
<dbReference type="InterPro" id="IPR018113">
    <property type="entry name" value="PTrfase_EIIB_Cys"/>
</dbReference>
<dbReference type="NCBIfam" id="TIGR00830">
    <property type="entry name" value="PTBA"/>
    <property type="match status" value="1"/>
</dbReference>
<dbReference type="GO" id="GO:0009401">
    <property type="term" value="P:phosphoenolpyruvate-dependent sugar phosphotransferase system"/>
    <property type="evidence" value="ECO:0007669"/>
    <property type="project" value="UniProtKB-KW"/>
</dbReference>
<feature type="active site" description="Phosphocysteine intermediate; for EIIB activity" evidence="16">
    <location>
        <position position="26"/>
    </location>
</feature>
<keyword evidence="3" id="KW-1003">Cell membrane</keyword>
<feature type="transmembrane region" description="Helical" evidence="17">
    <location>
        <begin position="122"/>
        <end position="143"/>
    </location>
</feature>
<dbReference type="Proteomes" id="UP001267003">
    <property type="component" value="Unassembled WGS sequence"/>
</dbReference>
<evidence type="ECO:0000256" key="15">
    <source>
        <dbReference type="ARBA" id="ARBA00081008"/>
    </source>
</evidence>
<evidence type="ECO:0000256" key="10">
    <source>
        <dbReference type="ARBA" id="ARBA00023136"/>
    </source>
</evidence>
<organism evidence="21 22">
    <name type="scientific">Lactiplantibacillus pentosus</name>
    <name type="common">Lactobacillus pentosus</name>
    <dbReference type="NCBI Taxonomy" id="1589"/>
    <lineage>
        <taxon>Bacteria</taxon>
        <taxon>Bacillati</taxon>
        <taxon>Bacillota</taxon>
        <taxon>Bacilli</taxon>
        <taxon>Lactobacillales</taxon>
        <taxon>Lactobacillaceae</taxon>
        <taxon>Lactiplantibacillus</taxon>
    </lineage>
</organism>
<keyword evidence="9 17" id="KW-1133">Transmembrane helix</keyword>
<feature type="domain" description="PTS EIIA type-1" evidence="18">
    <location>
        <begin position="492"/>
        <end position="596"/>
    </location>
</feature>
<keyword evidence="10 17" id="KW-0472">Membrane</keyword>
<dbReference type="Pfam" id="PF00367">
    <property type="entry name" value="PTS_EIIB"/>
    <property type="match status" value="1"/>
</dbReference>
<dbReference type="InterPro" id="IPR013013">
    <property type="entry name" value="PTS_EIIC_1"/>
</dbReference>
<feature type="transmembrane region" description="Helical" evidence="17">
    <location>
        <begin position="393"/>
        <end position="412"/>
    </location>
</feature>
<dbReference type="GO" id="GO:0005886">
    <property type="term" value="C:plasma membrane"/>
    <property type="evidence" value="ECO:0007669"/>
    <property type="project" value="UniProtKB-SubCell"/>
</dbReference>
<dbReference type="InterPro" id="IPR001127">
    <property type="entry name" value="PTS_EIIA_1_perm"/>
</dbReference>
<keyword evidence="7 17" id="KW-0812">Transmembrane</keyword>
<dbReference type="Pfam" id="PF00358">
    <property type="entry name" value="PTS_EIIA_1"/>
    <property type="match status" value="1"/>
</dbReference>
<evidence type="ECO:0000259" key="20">
    <source>
        <dbReference type="PROSITE" id="PS51103"/>
    </source>
</evidence>
<dbReference type="PROSITE" id="PS51098">
    <property type="entry name" value="PTS_EIIB_TYPE_1"/>
    <property type="match status" value="1"/>
</dbReference>
<dbReference type="GO" id="GO:0090589">
    <property type="term" value="F:protein-phosphocysteine-trehalose phosphotransferase system transporter activity"/>
    <property type="evidence" value="ECO:0007669"/>
    <property type="project" value="TreeGrafter"/>
</dbReference>
<evidence type="ECO:0000313" key="21">
    <source>
        <dbReference type="EMBL" id="MDT6990727.1"/>
    </source>
</evidence>
<evidence type="ECO:0000313" key="22">
    <source>
        <dbReference type="Proteomes" id="UP001267003"/>
    </source>
</evidence>
<dbReference type="GO" id="GO:0008982">
    <property type="term" value="F:protein-N(PI)-phosphohistidine-sugar phosphotransferase activity"/>
    <property type="evidence" value="ECO:0007669"/>
    <property type="project" value="InterPro"/>
</dbReference>
<comment type="caution">
    <text evidence="21">The sequence shown here is derived from an EMBL/GenBank/DDBJ whole genome shotgun (WGS) entry which is preliminary data.</text>
</comment>
<evidence type="ECO:0000256" key="12">
    <source>
        <dbReference type="ARBA" id="ARBA00045139"/>
    </source>
</evidence>
<evidence type="ECO:0000256" key="17">
    <source>
        <dbReference type="SAM" id="Phobius"/>
    </source>
</evidence>
<dbReference type="PROSITE" id="PS00371">
    <property type="entry name" value="PTS_EIIA_TYPE_1_HIS"/>
    <property type="match status" value="1"/>
</dbReference>
<accession>A0AAW8VZ06</accession>
<gene>
    <name evidence="21" type="ORF">RI536_11590</name>
</gene>
<evidence type="ECO:0000256" key="5">
    <source>
        <dbReference type="ARBA" id="ARBA00022679"/>
    </source>
</evidence>
<evidence type="ECO:0000256" key="16">
    <source>
        <dbReference type="PROSITE-ProRule" id="PRU00421"/>
    </source>
</evidence>
<comment type="catalytic activity">
    <reaction evidence="13">
        <text>N(pros)-phospho-L-histidyl-[protein](out) + sucrose = sucrose 6(G)-phosphate(in) + L-histidyl-[protein]</text>
        <dbReference type="Rhea" id="RHEA:49236"/>
        <dbReference type="Rhea" id="RHEA-COMP:9745"/>
        <dbReference type="Rhea" id="RHEA-COMP:9746"/>
        <dbReference type="ChEBI" id="CHEBI:17992"/>
        <dbReference type="ChEBI" id="CHEBI:29979"/>
        <dbReference type="ChEBI" id="CHEBI:64837"/>
        <dbReference type="ChEBI" id="CHEBI:91002"/>
        <dbReference type="EC" id="2.7.1.211"/>
    </reaction>
</comment>
<dbReference type="PROSITE" id="PS01035">
    <property type="entry name" value="PTS_EIIB_TYPE_1_CYS"/>
    <property type="match status" value="1"/>
</dbReference>
<evidence type="ECO:0000256" key="4">
    <source>
        <dbReference type="ARBA" id="ARBA00022597"/>
    </source>
</evidence>
<keyword evidence="6" id="KW-0598">Phosphotransferase system</keyword>
<dbReference type="FunFam" id="2.70.70.10:FF:000001">
    <property type="entry name" value="PTS system glucose-specific IIA component"/>
    <property type="match status" value="1"/>
</dbReference>
<reference evidence="21" key="1">
    <citation type="submission" date="2023-08" db="EMBL/GenBank/DDBJ databases">
        <authorList>
            <person name="Page C.A."/>
            <person name="Perez-Diaz I.M."/>
        </authorList>
    </citation>
    <scope>NUCLEOTIDE SEQUENCE</scope>
    <source>
        <strain evidence="21">7.8.46</strain>
    </source>
</reference>
<feature type="transmembrane region" description="Helical" evidence="17">
    <location>
        <begin position="218"/>
        <end position="237"/>
    </location>
</feature>
<keyword evidence="5" id="KW-0808">Transferase</keyword>
<evidence type="ECO:0000259" key="18">
    <source>
        <dbReference type="PROSITE" id="PS51093"/>
    </source>
</evidence>
<dbReference type="PROSITE" id="PS51093">
    <property type="entry name" value="PTS_EIIA_TYPE_1"/>
    <property type="match status" value="1"/>
</dbReference>
<evidence type="ECO:0000256" key="6">
    <source>
        <dbReference type="ARBA" id="ARBA00022683"/>
    </source>
</evidence>
<dbReference type="FunFam" id="3.30.1360.60:FF:000001">
    <property type="entry name" value="PTS system glucose-specific IIBC component PtsG"/>
    <property type="match status" value="1"/>
</dbReference>